<dbReference type="PANTHER" id="PTHR36965:SF1">
    <property type="entry name" value="FE(2+)-TRAFFICKING PROTEIN-RELATED"/>
    <property type="match status" value="1"/>
</dbReference>
<dbReference type="GO" id="GO:0034599">
    <property type="term" value="P:cellular response to oxidative stress"/>
    <property type="evidence" value="ECO:0007669"/>
    <property type="project" value="TreeGrafter"/>
</dbReference>
<dbReference type="InterPro" id="IPR036766">
    <property type="entry name" value="Fe_traffick_prot_YggX_sf"/>
</dbReference>
<evidence type="ECO:0000313" key="7">
    <source>
        <dbReference type="Proteomes" id="UP000528457"/>
    </source>
</evidence>
<dbReference type="InParanoid" id="A0A7X0JY46"/>
<dbReference type="GO" id="GO:0005829">
    <property type="term" value="C:cytosol"/>
    <property type="evidence" value="ECO:0007669"/>
    <property type="project" value="TreeGrafter"/>
</dbReference>
<dbReference type="AlphaFoldDB" id="A0A7X0JY46"/>
<dbReference type="RefSeq" id="WP_166843586.1">
    <property type="nucleotide sequence ID" value="NZ_JAAONY010000005.1"/>
</dbReference>
<protein>
    <recommendedName>
        <fullName evidence="4 5">Probable Fe(2+)-trafficking protein</fullName>
    </recommendedName>
</protein>
<dbReference type="FunCoup" id="A0A7X0JY46">
    <property type="interactions" value="95"/>
</dbReference>
<dbReference type="NCBIfam" id="NF003817">
    <property type="entry name" value="PRK05408.1"/>
    <property type="match status" value="1"/>
</dbReference>
<dbReference type="Pfam" id="PF04362">
    <property type="entry name" value="Iron_traffic"/>
    <property type="match status" value="1"/>
</dbReference>
<dbReference type="PIRSF" id="PIRSF029827">
    <property type="entry name" value="Fe_traffic_YggX"/>
    <property type="match status" value="1"/>
</dbReference>
<comment type="similarity">
    <text evidence="3 5">Belongs to the Fe(2+)-trafficking protein family.</text>
</comment>
<comment type="caution">
    <text evidence="6">The sequence shown here is derived from an EMBL/GenBank/DDBJ whole genome shotgun (WGS) entry which is preliminary data.</text>
</comment>
<dbReference type="Proteomes" id="UP000528457">
    <property type="component" value="Unassembled WGS sequence"/>
</dbReference>
<sequence>MSRMVFCRKHKKELEGLDQPPYPGPKGQDLYENISKQAWQEWMQHQTMLINEKRLNMMDMTARSYLMEQMDKFFSGEEVDDIEGYVPPSE</sequence>
<evidence type="ECO:0000313" key="6">
    <source>
        <dbReference type="EMBL" id="MBB6523853.1"/>
    </source>
</evidence>
<proteinExistence type="inferred from homology"/>
<keyword evidence="7" id="KW-1185">Reference proteome</keyword>
<dbReference type="EMBL" id="JACHHT010000005">
    <property type="protein sequence ID" value="MBB6523853.1"/>
    <property type="molecule type" value="Genomic_DNA"/>
</dbReference>
<comment type="function">
    <text evidence="2">Could be a mediator in iron transactions between iron acquisition and iron-requiring processes, such as synthesis and/or repair of Fe-S clusters in biosynthetic enzymes. Necessary to maintain high levels of aconitase under oxidative stress.</text>
</comment>
<reference evidence="6 7" key="1">
    <citation type="submission" date="2020-08" db="EMBL/GenBank/DDBJ databases">
        <title>Genomic Encyclopedia of Type Strains, Phase IV (KMG-IV): sequencing the most valuable type-strain genomes for metagenomic binning, comparative biology and taxonomic classification.</title>
        <authorList>
            <person name="Goeker M."/>
        </authorList>
    </citation>
    <scope>NUCLEOTIDE SEQUENCE [LARGE SCALE GENOMIC DNA]</scope>
    <source>
        <strain evidence="6 7">DSM 22368</strain>
    </source>
</reference>
<evidence type="ECO:0000256" key="4">
    <source>
        <dbReference type="ARBA" id="ARBA00070403"/>
    </source>
</evidence>
<accession>A0A7X0JY46</accession>
<evidence type="ECO:0000256" key="1">
    <source>
        <dbReference type="ARBA" id="ARBA00023004"/>
    </source>
</evidence>
<dbReference type="HAMAP" id="MF_00686">
    <property type="entry name" value="Fe_traffic_YggX"/>
    <property type="match status" value="1"/>
</dbReference>
<dbReference type="PANTHER" id="PTHR36965">
    <property type="entry name" value="FE(2+)-TRAFFICKING PROTEIN-RELATED"/>
    <property type="match status" value="1"/>
</dbReference>
<dbReference type="GO" id="GO:0005506">
    <property type="term" value="F:iron ion binding"/>
    <property type="evidence" value="ECO:0007669"/>
    <property type="project" value="UniProtKB-UniRule"/>
</dbReference>
<evidence type="ECO:0000256" key="3">
    <source>
        <dbReference type="ARBA" id="ARBA00061679"/>
    </source>
</evidence>
<evidence type="ECO:0000256" key="2">
    <source>
        <dbReference type="ARBA" id="ARBA00053793"/>
    </source>
</evidence>
<dbReference type="FunFam" id="1.10.3880.10:FF:000001">
    <property type="entry name" value="Probable Fe(2+)-trafficking protein"/>
    <property type="match status" value="1"/>
</dbReference>
<dbReference type="SUPFAM" id="SSF111148">
    <property type="entry name" value="YggX-like"/>
    <property type="match status" value="1"/>
</dbReference>
<evidence type="ECO:0000256" key="5">
    <source>
        <dbReference type="HAMAP-Rule" id="MF_00686"/>
    </source>
</evidence>
<keyword evidence="1 5" id="KW-0408">Iron</keyword>
<dbReference type="InterPro" id="IPR007457">
    <property type="entry name" value="Fe_traffick_prot_YggX"/>
</dbReference>
<organism evidence="6 7">
    <name type="scientific">Pseudoteredinibacter isoporae</name>
    <dbReference type="NCBI Taxonomy" id="570281"/>
    <lineage>
        <taxon>Bacteria</taxon>
        <taxon>Pseudomonadati</taxon>
        <taxon>Pseudomonadota</taxon>
        <taxon>Gammaproteobacteria</taxon>
        <taxon>Cellvibrionales</taxon>
        <taxon>Cellvibrionaceae</taxon>
        <taxon>Pseudoteredinibacter</taxon>
    </lineage>
</organism>
<name>A0A7X0JY46_9GAMM</name>
<dbReference type="Gene3D" id="1.10.3880.10">
    <property type="entry name" value="Fe(II) trafficking protein YggX"/>
    <property type="match status" value="1"/>
</dbReference>
<gene>
    <name evidence="6" type="ORF">HNR48_004168</name>
</gene>